<organism evidence="1 2">
    <name type="scientific">Marivirga lumbricoides</name>
    <dbReference type="NCBI Taxonomy" id="1046115"/>
    <lineage>
        <taxon>Bacteria</taxon>
        <taxon>Pseudomonadati</taxon>
        <taxon>Bacteroidota</taxon>
        <taxon>Cytophagia</taxon>
        <taxon>Cytophagales</taxon>
        <taxon>Marivirgaceae</taxon>
        <taxon>Marivirga</taxon>
    </lineage>
</organism>
<sequence length="133" mass="15072">MILLPIIICASCKDDDESLSNEEVQFQALLGTWEVVEEGAVTRDNIKSNQWLGFSITIGENRYTTTNTYPEVWPTEGVWSFVEGNFNKIQRADGTIIDIEVNVTTLIMSFVKKEGNPQNRGETGNYMFKLTKQ</sequence>
<gene>
    <name evidence="1" type="ORF">GCM10011506_45240</name>
</gene>
<reference evidence="2" key="1">
    <citation type="journal article" date="2019" name="Int. J. Syst. Evol. Microbiol.">
        <title>The Global Catalogue of Microorganisms (GCM) 10K type strain sequencing project: providing services to taxonomists for standard genome sequencing and annotation.</title>
        <authorList>
            <consortium name="The Broad Institute Genomics Platform"/>
            <consortium name="The Broad Institute Genome Sequencing Center for Infectious Disease"/>
            <person name="Wu L."/>
            <person name="Ma J."/>
        </authorList>
    </citation>
    <scope>NUCLEOTIDE SEQUENCE [LARGE SCALE GENOMIC DNA]</scope>
    <source>
        <strain evidence="2">CGMCC 1.10832</strain>
    </source>
</reference>
<accession>A0ABQ1N5R3</accession>
<comment type="caution">
    <text evidence="1">The sequence shown here is derived from an EMBL/GenBank/DDBJ whole genome shotgun (WGS) entry which is preliminary data.</text>
</comment>
<dbReference type="Proteomes" id="UP000636010">
    <property type="component" value="Unassembled WGS sequence"/>
</dbReference>
<name>A0ABQ1N5R3_9BACT</name>
<evidence type="ECO:0000313" key="2">
    <source>
        <dbReference type="Proteomes" id="UP000636010"/>
    </source>
</evidence>
<evidence type="ECO:0008006" key="3">
    <source>
        <dbReference type="Google" id="ProtNLM"/>
    </source>
</evidence>
<dbReference type="EMBL" id="BMEC01000020">
    <property type="protein sequence ID" value="GGC54550.1"/>
    <property type="molecule type" value="Genomic_DNA"/>
</dbReference>
<evidence type="ECO:0000313" key="1">
    <source>
        <dbReference type="EMBL" id="GGC54550.1"/>
    </source>
</evidence>
<keyword evidence="2" id="KW-1185">Reference proteome</keyword>
<proteinExistence type="predicted"/>
<protein>
    <recommendedName>
        <fullName evidence="3">Lipocalin-like domain-containing protein</fullName>
    </recommendedName>
</protein>